<dbReference type="Pfam" id="PF01896">
    <property type="entry name" value="DNA_primase_S"/>
    <property type="match status" value="1"/>
</dbReference>
<accession>A0AAV5RYD3</accession>
<evidence type="ECO:0000256" key="2">
    <source>
        <dbReference type="ARBA" id="ARBA00022478"/>
    </source>
</evidence>
<name>A0AAV5RYD3_MAUHU</name>
<keyword evidence="4 10" id="KW-0808">Transferase</keyword>
<dbReference type="GO" id="GO:0005658">
    <property type="term" value="C:alpha DNA polymerase:primase complex"/>
    <property type="evidence" value="ECO:0007669"/>
    <property type="project" value="UniProtKB-ARBA"/>
</dbReference>
<dbReference type="PANTHER" id="PTHR10536">
    <property type="entry name" value="DNA PRIMASE SMALL SUBUNIT"/>
    <property type="match status" value="1"/>
</dbReference>
<proteinExistence type="inferred from homology"/>
<sequence>MSAPSSADMEYYYKQLFPFTDVFYWLNHSREPSKDMANRELAMAFRSGAYKRYNSYSSPEEFKQQIERANPDRFEIGAVYNKPPKERDALLKSEMHPLQKELVFDIDMDDYDPYRTCCEGARVCSRCWRFITLAIEVMAATLREDFGFQDFLWVFSGRRGAHCWVSDRRARMLTDIQRRNVLDYVNVVRDRSGNKRLNLVRPYHPQLTRALEQLKPHFVDIILGDQDPWCKDESAFATLLTGLHDKQLQEALRKHWTENPGRSSQQKWSDIDAFAAAETRSNHLNAARKQEYMNKLKECKEDIVLQALYPKLDVEVTKQTIHLLKSPFCIHPATGNVCVPILDGFEPSNAPKLHQLQQEMQQHNNNVAETSLQPFIGHFEKYIDSVIKHAGEAVAKAEEESSLKRKHDDILA</sequence>
<dbReference type="FunFam" id="3.90.920.10:FF:000003">
    <property type="entry name" value="DNA primase"/>
    <property type="match status" value="1"/>
</dbReference>
<dbReference type="InterPro" id="IPR002755">
    <property type="entry name" value="DNA_primase_S"/>
</dbReference>
<evidence type="ECO:0000313" key="12">
    <source>
        <dbReference type="Proteomes" id="UP001377567"/>
    </source>
</evidence>
<evidence type="ECO:0000256" key="7">
    <source>
        <dbReference type="ARBA" id="ARBA00022723"/>
    </source>
</evidence>
<keyword evidence="2 10" id="KW-0240">DNA-directed RNA polymerase</keyword>
<evidence type="ECO:0000256" key="1">
    <source>
        <dbReference type="ARBA" id="ARBA00009762"/>
    </source>
</evidence>
<evidence type="ECO:0000256" key="5">
    <source>
        <dbReference type="ARBA" id="ARBA00022695"/>
    </source>
</evidence>
<evidence type="ECO:0000256" key="6">
    <source>
        <dbReference type="ARBA" id="ARBA00022705"/>
    </source>
</evidence>
<dbReference type="EC" id="2.7.7.-" evidence="10"/>
<keyword evidence="12" id="KW-1185">Reference proteome</keyword>
<dbReference type="InterPro" id="IPR014052">
    <property type="entry name" value="DNA_primase_ssu_euk/arc"/>
</dbReference>
<evidence type="ECO:0000256" key="3">
    <source>
        <dbReference type="ARBA" id="ARBA00022515"/>
    </source>
</evidence>
<comment type="similarity">
    <text evidence="1 10">Belongs to the eukaryotic-type primase small subunit family.</text>
</comment>
<keyword evidence="6 10" id="KW-0235">DNA replication</keyword>
<evidence type="ECO:0000256" key="9">
    <source>
        <dbReference type="ARBA" id="ARBA00023163"/>
    </source>
</evidence>
<keyword evidence="5" id="KW-0548">Nucleotidyltransferase</keyword>
<evidence type="ECO:0000256" key="8">
    <source>
        <dbReference type="ARBA" id="ARBA00022833"/>
    </source>
</evidence>
<dbReference type="Gene3D" id="3.90.920.10">
    <property type="entry name" value="DNA primase, PRIM domain"/>
    <property type="match status" value="1"/>
</dbReference>
<dbReference type="EMBL" id="BTGD01000006">
    <property type="protein sequence ID" value="GMM55762.1"/>
    <property type="molecule type" value="Genomic_DNA"/>
</dbReference>
<dbReference type="GO" id="GO:0003899">
    <property type="term" value="F:DNA-directed RNA polymerase activity"/>
    <property type="evidence" value="ECO:0007669"/>
    <property type="project" value="InterPro"/>
</dbReference>
<dbReference type="CDD" id="cd04860">
    <property type="entry name" value="AE_Prim_S"/>
    <property type="match status" value="1"/>
</dbReference>
<dbReference type="GO" id="GO:0046872">
    <property type="term" value="F:metal ion binding"/>
    <property type="evidence" value="ECO:0007669"/>
    <property type="project" value="UniProtKB-KW"/>
</dbReference>
<keyword evidence="7" id="KW-0479">Metal-binding</keyword>
<evidence type="ECO:0000256" key="4">
    <source>
        <dbReference type="ARBA" id="ARBA00022679"/>
    </source>
</evidence>
<gene>
    <name evidence="11" type="ORF">DAKH74_023780</name>
</gene>
<organism evidence="11 12">
    <name type="scientific">Maudiozyma humilis</name>
    <name type="common">Sour dough yeast</name>
    <name type="synonym">Kazachstania humilis</name>
    <dbReference type="NCBI Taxonomy" id="51915"/>
    <lineage>
        <taxon>Eukaryota</taxon>
        <taxon>Fungi</taxon>
        <taxon>Dikarya</taxon>
        <taxon>Ascomycota</taxon>
        <taxon>Saccharomycotina</taxon>
        <taxon>Saccharomycetes</taxon>
        <taxon>Saccharomycetales</taxon>
        <taxon>Saccharomycetaceae</taxon>
        <taxon>Maudiozyma</taxon>
    </lineage>
</organism>
<evidence type="ECO:0000256" key="10">
    <source>
        <dbReference type="RuleBase" id="RU003514"/>
    </source>
</evidence>
<dbReference type="AlphaFoldDB" id="A0AAV5RYD3"/>
<keyword evidence="3 10" id="KW-0639">Primosome</keyword>
<dbReference type="NCBIfam" id="TIGR00335">
    <property type="entry name" value="primase_sml"/>
    <property type="match status" value="1"/>
</dbReference>
<keyword evidence="8" id="KW-0862">Zinc</keyword>
<dbReference type="SUPFAM" id="SSF56747">
    <property type="entry name" value="Prim-pol domain"/>
    <property type="match status" value="1"/>
</dbReference>
<dbReference type="GO" id="GO:0006269">
    <property type="term" value="P:DNA replication, synthesis of primer"/>
    <property type="evidence" value="ECO:0007669"/>
    <property type="project" value="UniProtKB-KW"/>
</dbReference>
<reference evidence="11 12" key="1">
    <citation type="journal article" date="2023" name="Elife">
        <title>Identification of key yeast species and microbe-microbe interactions impacting larval growth of Drosophila in the wild.</title>
        <authorList>
            <person name="Mure A."/>
            <person name="Sugiura Y."/>
            <person name="Maeda R."/>
            <person name="Honda K."/>
            <person name="Sakurai N."/>
            <person name="Takahashi Y."/>
            <person name="Watada M."/>
            <person name="Katoh T."/>
            <person name="Gotoh A."/>
            <person name="Gotoh Y."/>
            <person name="Taniguchi I."/>
            <person name="Nakamura K."/>
            <person name="Hayashi T."/>
            <person name="Katayama T."/>
            <person name="Uemura T."/>
            <person name="Hattori Y."/>
        </authorList>
    </citation>
    <scope>NUCLEOTIDE SEQUENCE [LARGE SCALE GENOMIC DNA]</scope>
    <source>
        <strain evidence="11 12">KH-74</strain>
    </source>
</reference>
<keyword evidence="9" id="KW-0804">Transcription</keyword>
<evidence type="ECO:0000313" key="11">
    <source>
        <dbReference type="EMBL" id="GMM55762.1"/>
    </source>
</evidence>
<dbReference type="Proteomes" id="UP001377567">
    <property type="component" value="Unassembled WGS sequence"/>
</dbReference>
<comment type="caution">
    <text evidence="11">The sequence shown here is derived from an EMBL/GenBank/DDBJ whole genome shotgun (WGS) entry which is preliminary data.</text>
</comment>
<protein>
    <recommendedName>
        <fullName evidence="10">DNA primase</fullName>
        <ecNumber evidence="10">2.7.7.-</ecNumber>
    </recommendedName>
</protein>